<dbReference type="Pfam" id="PF01695">
    <property type="entry name" value="IstB_IS21"/>
    <property type="match status" value="1"/>
</dbReference>
<dbReference type="InterPro" id="IPR027417">
    <property type="entry name" value="P-loop_NTPase"/>
</dbReference>
<gene>
    <name evidence="2" type="ORF">SAMN05445060_4116</name>
</gene>
<dbReference type="RefSeq" id="WP_327202076.1">
    <property type="nucleotide sequence ID" value="NZ_FTNT01000016.1"/>
</dbReference>
<name>A0A1N7HF78_9NOCA</name>
<dbReference type="Proteomes" id="UP000186218">
    <property type="component" value="Unassembled WGS sequence"/>
</dbReference>
<dbReference type="EMBL" id="FTNT01000016">
    <property type="protein sequence ID" value="SIS23413.1"/>
    <property type="molecule type" value="Genomic_DNA"/>
</dbReference>
<keyword evidence="3" id="KW-1185">Reference proteome</keyword>
<evidence type="ECO:0000313" key="2">
    <source>
        <dbReference type="EMBL" id="SIS23413.1"/>
    </source>
</evidence>
<evidence type="ECO:0000259" key="1">
    <source>
        <dbReference type="Pfam" id="PF01695"/>
    </source>
</evidence>
<reference evidence="2 3" key="1">
    <citation type="submission" date="2017-01" db="EMBL/GenBank/DDBJ databases">
        <authorList>
            <person name="Mah S.A."/>
            <person name="Swanson W.J."/>
            <person name="Moy G.W."/>
            <person name="Vacquier V.D."/>
        </authorList>
    </citation>
    <scope>NUCLEOTIDE SEQUENCE [LARGE SCALE GENOMIC DNA]</scope>
    <source>
        <strain evidence="2 3">CPCC 203464</strain>
    </source>
</reference>
<dbReference type="Gene3D" id="3.40.50.300">
    <property type="entry name" value="P-loop containing nucleotide triphosphate hydrolases"/>
    <property type="match status" value="1"/>
</dbReference>
<dbReference type="GO" id="GO:0005524">
    <property type="term" value="F:ATP binding"/>
    <property type="evidence" value="ECO:0007669"/>
    <property type="project" value="InterPro"/>
</dbReference>
<dbReference type="AlphaFoldDB" id="A0A1N7HF78"/>
<protein>
    <submittedName>
        <fullName evidence="2">IstB-like ATP binding protein</fullName>
    </submittedName>
</protein>
<dbReference type="InterPro" id="IPR002611">
    <property type="entry name" value="IstB_ATP-bd"/>
</dbReference>
<dbReference type="STRING" id="1344003.SAMN05445060_4116"/>
<evidence type="ECO:0000313" key="3">
    <source>
        <dbReference type="Proteomes" id="UP000186218"/>
    </source>
</evidence>
<organism evidence="2 3">
    <name type="scientific">Williamsia sterculiae</name>
    <dbReference type="NCBI Taxonomy" id="1344003"/>
    <lineage>
        <taxon>Bacteria</taxon>
        <taxon>Bacillati</taxon>
        <taxon>Actinomycetota</taxon>
        <taxon>Actinomycetes</taxon>
        <taxon>Mycobacteriales</taxon>
        <taxon>Nocardiaceae</taxon>
        <taxon>Williamsia</taxon>
    </lineage>
</organism>
<accession>A0A1N7HF78</accession>
<proteinExistence type="predicted"/>
<feature type="domain" description="IstB-like ATP-binding" evidence="1">
    <location>
        <begin position="3"/>
        <end position="49"/>
    </location>
</feature>
<sequence>MNRYGRVDLLIIDELAYMEVDRRASKPLFQILTKREEKHSIAITSNQSVSG</sequence>